<accession>A0A0U2VFG1</accession>
<dbReference type="KEGG" id="iis:EYM_06920"/>
<comment type="function">
    <text evidence="1">DNA-dependent RNA polymerase (RNAP) catalyzes the transcription of DNA into RNA using the four ribonucleoside triphosphates as substrates.</text>
</comment>
<evidence type="ECO:0000256" key="1">
    <source>
        <dbReference type="HAMAP-Rule" id="MF_00866"/>
    </source>
</evidence>
<dbReference type="InterPro" id="IPR031555">
    <property type="entry name" value="RNA_pol_Rpo8"/>
</dbReference>
<dbReference type="AlphaFoldDB" id="A0A0U2VFG1"/>
<organism evidence="2 3">
    <name type="scientific">Ignicoccus islandicus DSM 13165</name>
    <dbReference type="NCBI Taxonomy" id="940295"/>
    <lineage>
        <taxon>Archaea</taxon>
        <taxon>Thermoproteota</taxon>
        <taxon>Thermoprotei</taxon>
        <taxon>Desulfurococcales</taxon>
        <taxon>Desulfurococcaceae</taxon>
        <taxon>Ignicoccus</taxon>
    </lineage>
</organism>
<evidence type="ECO:0000313" key="2">
    <source>
        <dbReference type="EMBL" id="ALU12738.1"/>
    </source>
</evidence>
<name>A0A0U2VFG1_9CREN</name>
<dbReference type="Gene3D" id="2.40.50.140">
    <property type="entry name" value="Nucleic acid-binding proteins"/>
    <property type="match status" value="1"/>
</dbReference>
<dbReference type="Pfam" id="PF16992">
    <property type="entry name" value="RNA_pol_RpbG"/>
    <property type="match status" value="1"/>
</dbReference>
<comment type="catalytic activity">
    <reaction evidence="1">
        <text>RNA(n) + a ribonucleoside 5'-triphosphate = RNA(n+1) + diphosphate</text>
        <dbReference type="Rhea" id="RHEA:21248"/>
        <dbReference type="Rhea" id="RHEA-COMP:14527"/>
        <dbReference type="Rhea" id="RHEA-COMP:17342"/>
        <dbReference type="ChEBI" id="CHEBI:33019"/>
        <dbReference type="ChEBI" id="CHEBI:61557"/>
        <dbReference type="ChEBI" id="CHEBI:140395"/>
        <dbReference type="EC" id="2.7.7.6"/>
    </reaction>
</comment>
<dbReference type="GO" id="GO:0005737">
    <property type="term" value="C:cytoplasm"/>
    <property type="evidence" value="ECO:0007669"/>
    <property type="project" value="UniProtKB-SubCell"/>
</dbReference>
<dbReference type="STRING" id="940295.EYM_06920"/>
<dbReference type="GO" id="GO:0006351">
    <property type="term" value="P:DNA-templated transcription"/>
    <property type="evidence" value="ECO:0007669"/>
    <property type="project" value="UniProtKB-UniRule"/>
</dbReference>
<comment type="subunit">
    <text evidence="1">Part of the RNA polymerase complex.</text>
</comment>
<dbReference type="EMBL" id="CP006867">
    <property type="protein sequence ID" value="ALU12738.1"/>
    <property type="molecule type" value="Genomic_DNA"/>
</dbReference>
<dbReference type="Proteomes" id="UP000060778">
    <property type="component" value="Chromosome"/>
</dbReference>
<dbReference type="OrthoDB" id="378660at2157"/>
<protein>
    <recommendedName>
        <fullName evidence="1">DNA-directed RNA polymerase subunit Rpo8</fullName>
        <ecNumber evidence="1">2.7.7.6</ecNumber>
    </recommendedName>
    <alternativeName>
        <fullName evidence="1">DNA-directed RNA polymerase, subunit G</fullName>
    </alternativeName>
</protein>
<gene>
    <name evidence="1" type="primary">rpo8</name>
    <name evidence="1" type="synonym">rpoG</name>
    <name evidence="2" type="ORF">EYM_06920</name>
</gene>
<dbReference type="GO" id="GO:0000428">
    <property type="term" value="C:DNA-directed RNA polymerase complex"/>
    <property type="evidence" value="ECO:0007669"/>
    <property type="project" value="UniProtKB-KW"/>
</dbReference>
<dbReference type="RefSeq" id="WP_075050324.1">
    <property type="nucleotide sequence ID" value="NZ_CP006867.1"/>
</dbReference>
<dbReference type="GO" id="GO:0003899">
    <property type="term" value="F:DNA-directed RNA polymerase activity"/>
    <property type="evidence" value="ECO:0007669"/>
    <property type="project" value="UniProtKB-UniRule"/>
</dbReference>
<comment type="subcellular location">
    <subcellularLocation>
        <location evidence="1">Cytoplasm</location>
    </subcellularLocation>
</comment>
<keyword evidence="1" id="KW-0963">Cytoplasm</keyword>
<dbReference type="HAMAP" id="MF_00866">
    <property type="entry name" value="RNApol_arch_Rpo8"/>
    <property type="match status" value="1"/>
</dbReference>
<evidence type="ECO:0000313" key="3">
    <source>
        <dbReference type="Proteomes" id="UP000060778"/>
    </source>
</evidence>
<dbReference type="EC" id="2.7.7.6" evidence="1"/>
<comment type="similarity">
    <text evidence="1">Belongs to the archaeal Rpo8 RNA polymerase subunit family.</text>
</comment>
<keyword evidence="1" id="KW-0240">DNA-directed RNA polymerase</keyword>
<dbReference type="GeneID" id="30680757"/>
<keyword evidence="1" id="KW-0804">Transcription</keyword>
<keyword evidence="1" id="KW-0548">Nucleotidyltransferase</keyword>
<dbReference type="InterPro" id="IPR012340">
    <property type="entry name" value="NA-bd_OB-fold"/>
</dbReference>
<sequence>MKCDGKVSKIERSKIPSVNVLTFECQDGRKVEMMVHDELLNFFEGEQGIFEISENLPEYKDGKDLCGIGMFYKDEGERKFFSIGGFLVVLHGDKNESFEYGKKYYICLKHIV</sequence>
<proteinExistence type="inferred from homology"/>
<keyword evidence="1" id="KW-0808">Transferase</keyword>
<keyword evidence="3" id="KW-1185">Reference proteome</keyword>
<reference evidence="2 3" key="1">
    <citation type="submission" date="2013-11" db="EMBL/GenBank/DDBJ databases">
        <title>Comparative genomics of Ignicoccus.</title>
        <authorList>
            <person name="Podar M."/>
        </authorList>
    </citation>
    <scope>NUCLEOTIDE SEQUENCE [LARGE SCALE GENOMIC DNA]</scope>
    <source>
        <strain evidence="2 3">DSM 13165</strain>
    </source>
</reference>